<comment type="caution">
    <text evidence="1">The sequence shown here is derived from an EMBL/GenBank/DDBJ whole genome shotgun (WGS) entry which is preliminary data.</text>
</comment>
<dbReference type="Proteomes" id="UP001183817">
    <property type="component" value="Unassembled WGS sequence"/>
</dbReference>
<keyword evidence="2" id="KW-1185">Reference proteome</keyword>
<dbReference type="EMBL" id="JAVDYI010000001">
    <property type="protein sequence ID" value="MDR7356394.1"/>
    <property type="molecule type" value="Genomic_DNA"/>
</dbReference>
<evidence type="ECO:0000313" key="1">
    <source>
        <dbReference type="EMBL" id="MDR7356394.1"/>
    </source>
</evidence>
<sequence length="41" mass="4524">MSKRPFGIMNIYIGQARANFAAEGLDDDIQNIWGNTFCSAS</sequence>
<gene>
    <name evidence="1" type="ORF">J2S64_000085</name>
</gene>
<name>A0ABU2BCM1_9MICC</name>
<dbReference type="RefSeq" id="WP_310287162.1">
    <property type="nucleotide sequence ID" value="NZ_BAAAWO010000001.1"/>
</dbReference>
<protein>
    <submittedName>
        <fullName evidence="1">Uncharacterized protein</fullName>
    </submittedName>
</protein>
<proteinExistence type="predicted"/>
<organism evidence="1 2">
    <name type="scientific">Paeniglutamicibacter sulfureus</name>
    <dbReference type="NCBI Taxonomy" id="43666"/>
    <lineage>
        <taxon>Bacteria</taxon>
        <taxon>Bacillati</taxon>
        <taxon>Actinomycetota</taxon>
        <taxon>Actinomycetes</taxon>
        <taxon>Micrococcales</taxon>
        <taxon>Micrococcaceae</taxon>
        <taxon>Paeniglutamicibacter</taxon>
    </lineage>
</organism>
<accession>A0ABU2BCM1</accession>
<reference evidence="1 2" key="1">
    <citation type="submission" date="2023-07" db="EMBL/GenBank/DDBJ databases">
        <title>Sequencing the genomes of 1000 actinobacteria strains.</title>
        <authorList>
            <person name="Klenk H.-P."/>
        </authorList>
    </citation>
    <scope>NUCLEOTIDE SEQUENCE [LARGE SCALE GENOMIC DNA]</scope>
    <source>
        <strain evidence="1 2">DSM 20167</strain>
    </source>
</reference>
<evidence type="ECO:0000313" key="2">
    <source>
        <dbReference type="Proteomes" id="UP001183817"/>
    </source>
</evidence>